<keyword evidence="2" id="KW-0479">Metal-binding</keyword>
<dbReference type="Gene3D" id="3.40.50.10780">
    <property type="entry name" value="Dipeptide transport protein"/>
    <property type="match status" value="1"/>
</dbReference>
<dbReference type="SUPFAM" id="SSF63992">
    <property type="entry name" value="Dipeptide transport protein"/>
    <property type="match status" value="1"/>
</dbReference>
<comment type="caution">
    <text evidence="3">The sequence shown here is derived from an EMBL/GenBank/DDBJ whole genome shotgun (WGS) entry which is preliminary data.</text>
</comment>
<dbReference type="CDD" id="cd08663">
    <property type="entry name" value="DAP_dppA_1"/>
    <property type="match status" value="1"/>
</dbReference>
<dbReference type="EMBL" id="QXIW01000002">
    <property type="protein sequence ID" value="RIE15076.1"/>
    <property type="molecule type" value="Genomic_DNA"/>
</dbReference>
<dbReference type="InterPro" id="IPR007035">
    <property type="entry name" value="Peptidase_M55"/>
</dbReference>
<feature type="active site" description="Nucleophile" evidence="1">
    <location>
        <position position="116"/>
    </location>
</feature>
<dbReference type="Pfam" id="PF04951">
    <property type="entry name" value="Peptidase_M55"/>
    <property type="match status" value="1"/>
</dbReference>
<dbReference type="GO" id="GO:0046872">
    <property type="term" value="F:metal ion binding"/>
    <property type="evidence" value="ECO:0007669"/>
    <property type="project" value="UniProtKB-KW"/>
</dbReference>
<dbReference type="Proteomes" id="UP000266042">
    <property type="component" value="Unassembled WGS sequence"/>
</dbReference>
<feature type="binding site" evidence="2">
    <location>
        <position position="10"/>
    </location>
    <ligand>
        <name>Zn(2+)</name>
        <dbReference type="ChEBI" id="CHEBI:29105"/>
        <label>1</label>
    </ligand>
</feature>
<protein>
    <submittedName>
        <fullName evidence="3">Peptidase M55</fullName>
    </submittedName>
</protein>
<evidence type="ECO:0000313" key="3">
    <source>
        <dbReference type="EMBL" id="RIE15076.1"/>
    </source>
</evidence>
<feature type="binding site" evidence="2">
    <location>
        <position position="8"/>
    </location>
    <ligand>
        <name>Zn(2+)</name>
        <dbReference type="ChEBI" id="CHEBI:29105"/>
        <label>2</label>
    </ligand>
</feature>
<accession>A0A398DHF7</accession>
<evidence type="ECO:0000256" key="2">
    <source>
        <dbReference type="PIRSR" id="PIRSR015853-2"/>
    </source>
</evidence>
<organism evidence="3 4">
    <name type="scientific">Candidatus Cryosericum hinesii</name>
    <dbReference type="NCBI Taxonomy" id="2290915"/>
    <lineage>
        <taxon>Bacteria</taxon>
        <taxon>Pseudomonadati</taxon>
        <taxon>Caldisericota/Cryosericota group</taxon>
        <taxon>Candidatus Cryosericota</taxon>
        <taxon>Candidatus Cryosericia</taxon>
        <taxon>Candidatus Cryosericales</taxon>
        <taxon>Candidatus Cryosericaceae</taxon>
        <taxon>Candidatus Cryosericum</taxon>
    </lineage>
</organism>
<name>A0A398DHF7_9BACT</name>
<keyword evidence="2" id="KW-0862">Zinc</keyword>
<feature type="binding site" evidence="2">
    <location>
        <position position="8"/>
    </location>
    <ligand>
        <name>Zn(2+)</name>
        <dbReference type="ChEBI" id="CHEBI:29105"/>
        <label>1</label>
    </ligand>
</feature>
<gene>
    <name evidence="3" type="ORF">SMC3_00185</name>
</gene>
<dbReference type="InterPro" id="IPR036177">
    <property type="entry name" value="Peptidase_M55_sf"/>
</dbReference>
<reference evidence="3 4" key="1">
    <citation type="submission" date="2018-09" db="EMBL/GenBank/DDBJ databases">
        <title>Discovery and Ecogenomic Context for Candidatus Cryosericales, a Global Caldiserica Order Active in Thawing Permafrost.</title>
        <authorList>
            <person name="Martinez M.A."/>
            <person name="Woodcroft B.J."/>
            <person name="Ignacio Espinoza J.C."/>
            <person name="Zayed A."/>
            <person name="Singleton C.M."/>
            <person name="Boyd J."/>
            <person name="Li Y.-F."/>
            <person name="Purvine S."/>
            <person name="Maughan H."/>
            <person name="Hodgkins S.B."/>
            <person name="Anderson D."/>
            <person name="Sederholm M."/>
            <person name="Temperton B."/>
            <person name="Saleska S.R."/>
            <person name="Tyson G.W."/>
            <person name="Rich V.I."/>
        </authorList>
    </citation>
    <scope>NUCLEOTIDE SEQUENCE [LARGE SCALE GENOMIC DNA]</scope>
    <source>
        <strain evidence="3 4">SMC3</strain>
    </source>
</reference>
<dbReference type="Gene3D" id="3.30.1360.130">
    <property type="entry name" value="Dipeptide transport protein"/>
    <property type="match status" value="1"/>
</dbReference>
<evidence type="ECO:0000313" key="4">
    <source>
        <dbReference type="Proteomes" id="UP000266042"/>
    </source>
</evidence>
<feature type="binding site" evidence="2">
    <location>
        <position position="134"/>
    </location>
    <ligand>
        <name>Zn(2+)</name>
        <dbReference type="ChEBI" id="CHEBI:29105"/>
        <label>2</label>
    </ligand>
</feature>
<dbReference type="InterPro" id="IPR027476">
    <property type="entry name" value="DppA_N"/>
</dbReference>
<evidence type="ECO:0000256" key="1">
    <source>
        <dbReference type="PIRSR" id="PIRSR015853-1"/>
    </source>
</evidence>
<proteinExistence type="predicted"/>
<dbReference type="AlphaFoldDB" id="A0A398DHF7"/>
<sequence>MNIYISCDMEGVDGIVTEKQSSPTGPFYAFAREQITEEVNAAAQGAFDAGATSVLVNDSHWDMTNLLPEKLDPRIEYITGSAKPLSMMQGVDTGIDGVFFIGYHSRAGTWNSTIVHTFSGCVSQFKINGKVYGETGLNAMIAGCFGVPVVMISGDQHVAEEAREYLPWIQTAVVKQGQSAYCARHLSVANARELIRKTAAEAVKIIPEACAYLPSAPYRLEVQYLQAGQADRASMMPGSMRLDGTTLAFDTADYLQAWFAFYTMTALASQAPMV</sequence>
<dbReference type="RefSeq" id="WP_119086726.1">
    <property type="nucleotide sequence ID" value="NZ_QXIV01000002.1"/>
</dbReference>
<dbReference type="PIRSF" id="PIRSF015853">
    <property type="entry name" value="Pep_DppA"/>
    <property type="match status" value="1"/>
</dbReference>
<feature type="binding site" evidence="2">
    <location>
        <position position="60"/>
    </location>
    <ligand>
        <name>Zn(2+)</name>
        <dbReference type="ChEBI" id="CHEBI:29105"/>
        <label>2</label>
    </ligand>
</feature>
<feature type="binding site" evidence="2">
    <location>
        <position position="104"/>
    </location>
    <ligand>
        <name>Zn(2+)</name>
        <dbReference type="ChEBI" id="CHEBI:29105"/>
        <label>2</label>
    </ligand>
</feature>